<comment type="caution">
    <text evidence="3">The sequence shown here is derived from an EMBL/GenBank/DDBJ whole genome shotgun (WGS) entry which is preliminary data.</text>
</comment>
<feature type="transmembrane region" description="Helical" evidence="2">
    <location>
        <begin position="186"/>
        <end position="207"/>
    </location>
</feature>
<evidence type="ECO:0000256" key="1">
    <source>
        <dbReference type="SAM" id="Coils"/>
    </source>
</evidence>
<dbReference type="RefSeq" id="WP_167151894.1">
    <property type="nucleotide sequence ID" value="NZ_JAAMOX010000003.1"/>
</dbReference>
<feature type="coiled-coil region" evidence="1">
    <location>
        <begin position="269"/>
        <end position="296"/>
    </location>
</feature>
<protein>
    <recommendedName>
        <fullName evidence="5">Large exoprotein</fullName>
    </recommendedName>
</protein>
<sequence>MTGDVLGGGVLVAVTAALWAVYFLPQWVRKRQFSATEQNALRIQRTIRVLAESSEVPTEVRLEATAREAAAQERILRSEQAAQAAIRRQQISQAEAEATKAKRVAEAAAAEAAKVAKMNAARLARAAQAEAKTMAKPVSSTAPSTAVAHARRTRARRVRATVALALLAGVVVSVVGGISLATGASATALIVGLTLTVVSLLGLRVVAPRPSVQRVAQPAVVHAFELDEDVNTAAAVEAEVAEDRSWMPRPLPKPLYLSRSTQAVDALAAADAADRLRRAAALAQEAQRAAERAAEVPNIAPQRVAPVRQLADANRAEVTPVFDIATTAPRVERPRQAPRTAAGQFPDARRLRSMGVIDETELGTADLDGVLRRRRNVG</sequence>
<feature type="transmembrane region" description="Helical" evidence="2">
    <location>
        <begin position="6"/>
        <end position="24"/>
    </location>
</feature>
<organism evidence="3 4">
    <name type="scientific">Lysinibacter cavernae</name>
    <dbReference type="NCBI Taxonomy" id="1640652"/>
    <lineage>
        <taxon>Bacteria</taxon>
        <taxon>Bacillati</taxon>
        <taxon>Actinomycetota</taxon>
        <taxon>Actinomycetes</taxon>
        <taxon>Micrococcales</taxon>
        <taxon>Microbacteriaceae</taxon>
        <taxon>Lysinibacter</taxon>
    </lineage>
</organism>
<proteinExistence type="predicted"/>
<accession>A0A7X5R451</accession>
<keyword evidence="2" id="KW-1133">Transmembrane helix</keyword>
<evidence type="ECO:0000313" key="3">
    <source>
        <dbReference type="EMBL" id="NIH55022.1"/>
    </source>
</evidence>
<keyword evidence="2" id="KW-0472">Membrane</keyword>
<dbReference type="Proteomes" id="UP000541033">
    <property type="component" value="Unassembled WGS sequence"/>
</dbReference>
<keyword evidence="1" id="KW-0175">Coiled coil</keyword>
<name>A0A7X5R451_9MICO</name>
<reference evidence="3 4" key="1">
    <citation type="submission" date="2020-02" db="EMBL/GenBank/DDBJ databases">
        <title>Sequencing the genomes of 1000 actinobacteria strains.</title>
        <authorList>
            <person name="Klenk H.-P."/>
        </authorList>
    </citation>
    <scope>NUCLEOTIDE SEQUENCE [LARGE SCALE GENOMIC DNA]</scope>
    <source>
        <strain evidence="3 4">DSM 27960</strain>
    </source>
</reference>
<dbReference type="EMBL" id="JAAMOX010000003">
    <property type="protein sequence ID" value="NIH55022.1"/>
    <property type="molecule type" value="Genomic_DNA"/>
</dbReference>
<keyword evidence="4" id="KW-1185">Reference proteome</keyword>
<keyword evidence="2" id="KW-0812">Transmembrane</keyword>
<evidence type="ECO:0000256" key="2">
    <source>
        <dbReference type="SAM" id="Phobius"/>
    </source>
</evidence>
<gene>
    <name evidence="3" type="ORF">FHX76_002937</name>
</gene>
<feature type="transmembrane region" description="Helical" evidence="2">
    <location>
        <begin position="160"/>
        <end position="180"/>
    </location>
</feature>
<evidence type="ECO:0000313" key="4">
    <source>
        <dbReference type="Proteomes" id="UP000541033"/>
    </source>
</evidence>
<dbReference type="AlphaFoldDB" id="A0A7X5R451"/>
<evidence type="ECO:0008006" key="5">
    <source>
        <dbReference type="Google" id="ProtNLM"/>
    </source>
</evidence>